<sequence>MLVNFGRYATLVACLTVTPTALAQGTELAPVRDVSDTSPIAETTTTPADTHATASNAPTSKIEATMNRFKEAQATHSFFDNAYGYAVFPTVGKGGFGLGGSYGEGQVFRQGVHVGETTLAQLSFGLQLGAQAYSEIIFFETKADYYAFTSGSFEFGAQASAVAITLGASAQAGSTGAGAQAGDKQSRAAYINGMSVFTMTKGGLMYEAAIGGQGFTFAPNDNYDNQ</sequence>
<evidence type="ECO:0000259" key="3">
    <source>
        <dbReference type="Pfam" id="PF04366"/>
    </source>
</evidence>
<gene>
    <name evidence="4" type="ORF">MD535_21765</name>
</gene>
<feature type="signal peptide" evidence="2">
    <location>
        <begin position="1"/>
        <end position="23"/>
    </location>
</feature>
<dbReference type="EMBL" id="JAKRRY010000042">
    <property type="protein sequence ID" value="MCW8348619.1"/>
    <property type="molecule type" value="Genomic_DNA"/>
</dbReference>
<feature type="compositionally biased region" description="Low complexity" evidence="1">
    <location>
        <begin position="41"/>
        <end position="54"/>
    </location>
</feature>
<reference evidence="4" key="1">
    <citation type="submission" date="2022-02" db="EMBL/GenBank/DDBJ databases">
        <title>Vibrio sp. nov, a new bacterium isolated from seawater.</title>
        <authorList>
            <person name="Yuan Y."/>
        </authorList>
    </citation>
    <scope>NUCLEOTIDE SEQUENCE</scope>
    <source>
        <strain evidence="4">ZSDZ65</strain>
    </source>
</reference>
<evidence type="ECO:0000313" key="5">
    <source>
        <dbReference type="Proteomes" id="UP001155587"/>
    </source>
</evidence>
<feature type="domain" description="Ysc84 actin-binding" evidence="3">
    <location>
        <begin position="121"/>
        <end position="219"/>
    </location>
</feature>
<keyword evidence="2" id="KW-0732">Signal</keyword>
<comment type="caution">
    <text evidence="4">The sequence shown here is derived from an EMBL/GenBank/DDBJ whole genome shotgun (WGS) entry which is preliminary data.</text>
</comment>
<keyword evidence="5" id="KW-1185">Reference proteome</keyword>
<evidence type="ECO:0000256" key="1">
    <source>
        <dbReference type="SAM" id="MobiDB-lite"/>
    </source>
</evidence>
<evidence type="ECO:0000256" key="2">
    <source>
        <dbReference type="SAM" id="SignalP"/>
    </source>
</evidence>
<feature type="region of interest" description="Disordered" evidence="1">
    <location>
        <begin position="33"/>
        <end position="55"/>
    </location>
</feature>
<accession>A0A9X3HYP7</accession>
<dbReference type="Proteomes" id="UP001155587">
    <property type="component" value="Unassembled WGS sequence"/>
</dbReference>
<name>A0A9X3HYP7_9VIBR</name>
<organism evidence="4 5">
    <name type="scientific">Vibrio qingdaonensis</name>
    <dbReference type="NCBI Taxonomy" id="2829491"/>
    <lineage>
        <taxon>Bacteria</taxon>
        <taxon>Pseudomonadati</taxon>
        <taxon>Pseudomonadota</taxon>
        <taxon>Gammaproteobacteria</taxon>
        <taxon>Vibrionales</taxon>
        <taxon>Vibrionaceae</taxon>
        <taxon>Vibrio</taxon>
    </lineage>
</organism>
<dbReference type="InterPro" id="IPR007461">
    <property type="entry name" value="Ysc84_actin-binding"/>
</dbReference>
<feature type="chain" id="PRO_5040814537" description="Ysc84 actin-binding domain-containing protein" evidence="2">
    <location>
        <begin position="24"/>
        <end position="226"/>
    </location>
</feature>
<protein>
    <recommendedName>
        <fullName evidence="3">Ysc84 actin-binding domain-containing protein</fullName>
    </recommendedName>
</protein>
<dbReference type="Pfam" id="PF04366">
    <property type="entry name" value="Ysc84"/>
    <property type="match status" value="1"/>
</dbReference>
<proteinExistence type="predicted"/>
<dbReference type="RefSeq" id="WP_265677148.1">
    <property type="nucleotide sequence ID" value="NZ_JAKRRY010000042.1"/>
</dbReference>
<evidence type="ECO:0000313" key="4">
    <source>
        <dbReference type="EMBL" id="MCW8348619.1"/>
    </source>
</evidence>
<dbReference type="AlphaFoldDB" id="A0A9X3HYP7"/>